<evidence type="ECO:0000256" key="2">
    <source>
        <dbReference type="ARBA" id="ARBA00008520"/>
    </source>
</evidence>
<dbReference type="RefSeq" id="WP_072346820.1">
    <property type="nucleotide sequence ID" value="NZ_FPKU01000004.1"/>
</dbReference>
<dbReference type="OrthoDB" id="7317090at2"/>
<dbReference type="Gene3D" id="3.40.190.10">
    <property type="entry name" value="Periplasmic binding protein-like II"/>
    <property type="match status" value="2"/>
</dbReference>
<evidence type="ECO:0000256" key="4">
    <source>
        <dbReference type="SAM" id="SignalP"/>
    </source>
</evidence>
<comment type="subcellular location">
    <subcellularLocation>
        <location evidence="1">Periplasm</location>
    </subcellularLocation>
</comment>
<dbReference type="Pfam" id="PF13416">
    <property type="entry name" value="SBP_bac_8"/>
    <property type="match status" value="1"/>
</dbReference>
<dbReference type="InterPro" id="IPR050490">
    <property type="entry name" value="Bact_solute-bd_prot1"/>
</dbReference>
<feature type="chain" id="PRO_5012385569" evidence="4">
    <location>
        <begin position="24"/>
        <end position="419"/>
    </location>
</feature>
<keyword evidence="3" id="KW-0574">Periplasm</keyword>
<dbReference type="AlphaFoldDB" id="A0A1K2I3K7"/>
<dbReference type="GO" id="GO:0042597">
    <property type="term" value="C:periplasmic space"/>
    <property type="evidence" value="ECO:0007669"/>
    <property type="project" value="UniProtKB-SubCell"/>
</dbReference>
<name>A0A1K2I3K7_9HYPH</name>
<proteinExistence type="inferred from homology"/>
<evidence type="ECO:0000313" key="6">
    <source>
        <dbReference type="Proteomes" id="UP000183447"/>
    </source>
</evidence>
<comment type="similarity">
    <text evidence="2">Belongs to the bacterial solute-binding protein 1 family.</text>
</comment>
<protein>
    <submittedName>
        <fullName evidence="5">Carbohydrate ABC transporter substrate-binding protein, CUT1 family (TC 3.A.1.1.-)</fullName>
    </submittedName>
</protein>
<dbReference type="InterPro" id="IPR006059">
    <property type="entry name" value="SBP"/>
</dbReference>
<sequence length="419" mass="44186">MKTRVSIIFGLAAVLGSSVSAGAVDLRMSWWGGDARHAATQEAIKFCGDKHGHTVAAEYGGFGGHQEKVTTQLAGGTEPDIMQINWPWLPLMSKDGSGFADLATLGELDTSNWTAADLAAGTTNGKLNGLSVSTTGRVFFMNATAFEKAGLAIPTTWDELIAATPKFKEVHGQNAYPFYAAGLDALLIVSLVTTQMTGKDLIDPATNTVAWTPAELAKGIAFYQSLVDTGTIQSWQDAAGSGNTNLQERADWIEGRIGGAYQWDSTYSQYAGPLTKGQTLVSVPILKVSDALTDGVYRKPSMVWSISARTPNAAAAATILNCLVNDEGAIAIMAGHRGLPANAAAAEQLLASGGIDENVVAANRLVMEAEGPTVSPYNEHPEIRDIFQSTLEEFAYGLLSADEAGETIIDSINGVLARI</sequence>
<accession>A0A1K2I3K7</accession>
<evidence type="ECO:0000256" key="3">
    <source>
        <dbReference type="ARBA" id="ARBA00022764"/>
    </source>
</evidence>
<gene>
    <name evidence="5" type="ORF">SAMN02983003_4009</name>
</gene>
<organism evidence="5 6">
    <name type="scientific">Devosia enhydra</name>
    <dbReference type="NCBI Taxonomy" id="665118"/>
    <lineage>
        <taxon>Bacteria</taxon>
        <taxon>Pseudomonadati</taxon>
        <taxon>Pseudomonadota</taxon>
        <taxon>Alphaproteobacteria</taxon>
        <taxon>Hyphomicrobiales</taxon>
        <taxon>Devosiaceae</taxon>
        <taxon>Devosia</taxon>
    </lineage>
</organism>
<dbReference type="Proteomes" id="UP000183447">
    <property type="component" value="Unassembled WGS sequence"/>
</dbReference>
<dbReference type="PANTHER" id="PTHR43649">
    <property type="entry name" value="ARABINOSE-BINDING PROTEIN-RELATED"/>
    <property type="match status" value="1"/>
</dbReference>
<dbReference type="PANTHER" id="PTHR43649:SF11">
    <property type="entry name" value="ABC TRANSPORTER SUBSTRATE-BINDING PROTEIN YESO-RELATED"/>
    <property type="match status" value="1"/>
</dbReference>
<reference evidence="5 6" key="1">
    <citation type="submission" date="2016-11" db="EMBL/GenBank/DDBJ databases">
        <authorList>
            <person name="Jaros S."/>
            <person name="Januszkiewicz K."/>
            <person name="Wedrychowicz H."/>
        </authorList>
    </citation>
    <scope>NUCLEOTIDE SEQUENCE [LARGE SCALE GENOMIC DNA]</scope>
    <source>
        <strain evidence="5 6">ATCC 23634</strain>
    </source>
</reference>
<keyword evidence="6" id="KW-1185">Reference proteome</keyword>
<dbReference type="STRING" id="665118.SAMN02983003_4009"/>
<dbReference type="SUPFAM" id="SSF53850">
    <property type="entry name" value="Periplasmic binding protein-like II"/>
    <property type="match status" value="1"/>
</dbReference>
<evidence type="ECO:0000313" key="5">
    <source>
        <dbReference type="EMBL" id="SFZ86815.1"/>
    </source>
</evidence>
<dbReference type="EMBL" id="FPKU01000004">
    <property type="protein sequence ID" value="SFZ86815.1"/>
    <property type="molecule type" value="Genomic_DNA"/>
</dbReference>
<keyword evidence="4" id="KW-0732">Signal</keyword>
<evidence type="ECO:0000256" key="1">
    <source>
        <dbReference type="ARBA" id="ARBA00004418"/>
    </source>
</evidence>
<feature type="signal peptide" evidence="4">
    <location>
        <begin position="1"/>
        <end position="23"/>
    </location>
</feature>